<evidence type="ECO:0000259" key="1">
    <source>
        <dbReference type="PROSITE" id="PS50011"/>
    </source>
</evidence>
<dbReference type="PROSITE" id="PS50011">
    <property type="entry name" value="PROTEIN_KINASE_DOM"/>
    <property type="match status" value="1"/>
</dbReference>
<evidence type="ECO:0000313" key="2">
    <source>
        <dbReference type="EMBL" id="PYH99215.1"/>
    </source>
</evidence>
<accession>A0A319DNH0</accession>
<dbReference type="GO" id="GO:0005524">
    <property type="term" value="F:ATP binding"/>
    <property type="evidence" value="ECO:0007669"/>
    <property type="project" value="InterPro"/>
</dbReference>
<dbReference type="InterPro" id="IPR011009">
    <property type="entry name" value="Kinase-like_dom_sf"/>
</dbReference>
<dbReference type="GO" id="GO:0004674">
    <property type="term" value="F:protein serine/threonine kinase activity"/>
    <property type="evidence" value="ECO:0007669"/>
    <property type="project" value="TreeGrafter"/>
</dbReference>
<dbReference type="PROSITE" id="PS00108">
    <property type="entry name" value="PROTEIN_KINASE_ST"/>
    <property type="match status" value="1"/>
</dbReference>
<keyword evidence="2" id="KW-0808">Transferase</keyword>
<proteinExistence type="predicted"/>
<dbReference type="Pfam" id="PF00069">
    <property type="entry name" value="Pkinase"/>
    <property type="match status" value="1"/>
</dbReference>
<dbReference type="SUPFAM" id="SSF56112">
    <property type="entry name" value="Protein kinase-like (PK-like)"/>
    <property type="match status" value="1"/>
</dbReference>
<dbReference type="EMBL" id="KZ825804">
    <property type="protein sequence ID" value="PYH99215.1"/>
    <property type="molecule type" value="Genomic_DNA"/>
</dbReference>
<dbReference type="STRING" id="1448320.A0A319DNH0"/>
<dbReference type="PANTHER" id="PTHR44167:SF24">
    <property type="entry name" value="SERINE_THREONINE-PROTEIN KINASE CHK2"/>
    <property type="match status" value="1"/>
</dbReference>
<organism evidence="2 3">
    <name type="scientific">Aspergillus ellipticus CBS 707.79</name>
    <dbReference type="NCBI Taxonomy" id="1448320"/>
    <lineage>
        <taxon>Eukaryota</taxon>
        <taxon>Fungi</taxon>
        <taxon>Dikarya</taxon>
        <taxon>Ascomycota</taxon>
        <taxon>Pezizomycotina</taxon>
        <taxon>Eurotiomycetes</taxon>
        <taxon>Eurotiomycetidae</taxon>
        <taxon>Eurotiales</taxon>
        <taxon>Aspergillaceae</taxon>
        <taxon>Aspergillus</taxon>
        <taxon>Aspergillus subgen. Circumdati</taxon>
    </lineage>
</organism>
<dbReference type="GO" id="GO:0005634">
    <property type="term" value="C:nucleus"/>
    <property type="evidence" value="ECO:0007669"/>
    <property type="project" value="TreeGrafter"/>
</dbReference>
<dbReference type="Gene3D" id="1.10.510.10">
    <property type="entry name" value="Transferase(Phosphotransferase) domain 1"/>
    <property type="match status" value="1"/>
</dbReference>
<dbReference type="PANTHER" id="PTHR44167">
    <property type="entry name" value="OVARIAN-SPECIFIC SERINE/THREONINE-PROTEIN KINASE LOK-RELATED"/>
    <property type="match status" value="1"/>
</dbReference>
<keyword evidence="2" id="KW-0418">Kinase</keyword>
<dbReference type="AlphaFoldDB" id="A0A319DNH0"/>
<protein>
    <submittedName>
        <fullName evidence="2">Checkpoint kinase</fullName>
    </submittedName>
</protein>
<dbReference type="OrthoDB" id="4062651at2759"/>
<gene>
    <name evidence="2" type="ORF">BO71DRAFT_446683</name>
</gene>
<evidence type="ECO:0000313" key="3">
    <source>
        <dbReference type="Proteomes" id="UP000247810"/>
    </source>
</evidence>
<dbReference type="InterPro" id="IPR008271">
    <property type="entry name" value="Ser/Thr_kinase_AS"/>
</dbReference>
<dbReference type="Proteomes" id="UP000247810">
    <property type="component" value="Unassembled WGS sequence"/>
</dbReference>
<name>A0A319DNH0_9EURO</name>
<feature type="domain" description="Protein kinase" evidence="1">
    <location>
        <begin position="45"/>
        <end position="324"/>
    </location>
</feature>
<dbReference type="InterPro" id="IPR000719">
    <property type="entry name" value="Prot_kinase_dom"/>
</dbReference>
<sequence length="335" mass="37753">MILPYSLQRQHAWWIFSTCVGICGWFLIDNPTPAKASTPRLAQYGWPCPMQARGSTATVFRCLADNGTLYGVKRFRKPGPGVSSKAYVDSVQHEVRLMAQIQPHRHILGIVDFFSEEGRWYMVMPFVSTSLWDHTLGGEARALSVDEIGCVFYQLLNGVAFLHQLRVAHLDLKLNNVLITQEGEAKLIDFGQALFFDRSMREPRLTSPLGTSPNVPWEAYHDEAYNPFAADAWALGIIYCQAILPTAPWYLGDSEASRFALFTSDTPNGESQSAIMDRDYVKATVEMILRHLPLPSYHLIGQLLDPDPANRMAALENASSYSWYRDLRRRCSTGT</sequence>
<reference evidence="2 3" key="1">
    <citation type="submission" date="2018-02" db="EMBL/GenBank/DDBJ databases">
        <title>The genomes of Aspergillus section Nigri reveals drivers in fungal speciation.</title>
        <authorList>
            <consortium name="DOE Joint Genome Institute"/>
            <person name="Vesth T.C."/>
            <person name="Nybo J."/>
            <person name="Theobald S."/>
            <person name="Brandl J."/>
            <person name="Frisvad J.C."/>
            <person name="Nielsen K.F."/>
            <person name="Lyhne E.K."/>
            <person name="Kogle M.E."/>
            <person name="Kuo A."/>
            <person name="Riley R."/>
            <person name="Clum A."/>
            <person name="Nolan M."/>
            <person name="Lipzen A."/>
            <person name="Salamov A."/>
            <person name="Henrissat B."/>
            <person name="Wiebenga A."/>
            <person name="De vries R.P."/>
            <person name="Grigoriev I.V."/>
            <person name="Mortensen U.H."/>
            <person name="Andersen M.R."/>
            <person name="Baker S.E."/>
        </authorList>
    </citation>
    <scope>NUCLEOTIDE SEQUENCE [LARGE SCALE GENOMIC DNA]</scope>
    <source>
        <strain evidence="2 3">CBS 707.79</strain>
    </source>
</reference>
<dbReference type="GO" id="GO:0044773">
    <property type="term" value="P:mitotic DNA damage checkpoint signaling"/>
    <property type="evidence" value="ECO:0007669"/>
    <property type="project" value="TreeGrafter"/>
</dbReference>
<dbReference type="VEuPathDB" id="FungiDB:BO71DRAFT_446683"/>
<dbReference type="SMART" id="SM00220">
    <property type="entry name" value="S_TKc"/>
    <property type="match status" value="1"/>
</dbReference>
<keyword evidence="3" id="KW-1185">Reference proteome</keyword>